<feature type="transmembrane region" description="Helical" evidence="5">
    <location>
        <begin position="374"/>
        <end position="395"/>
    </location>
</feature>
<dbReference type="GO" id="GO:0006890">
    <property type="term" value="P:retrograde vesicle-mediated transport, Golgi to endoplasmic reticulum"/>
    <property type="evidence" value="ECO:0007669"/>
    <property type="project" value="TreeGrafter"/>
</dbReference>
<gene>
    <name evidence="6" type="ORF">CPB83DRAFT_898597</name>
</gene>
<keyword evidence="7" id="KW-1185">Reference proteome</keyword>
<feature type="compositionally biased region" description="Low complexity" evidence="4">
    <location>
        <begin position="88"/>
        <end position="125"/>
    </location>
</feature>
<feature type="transmembrane region" description="Helical" evidence="5">
    <location>
        <begin position="255"/>
        <end position="275"/>
    </location>
</feature>
<evidence type="ECO:0000256" key="4">
    <source>
        <dbReference type="SAM" id="MobiDB-lite"/>
    </source>
</evidence>
<dbReference type="PANTHER" id="PTHR28263:SF1">
    <property type="entry name" value="GOLGI TO ER TRAFFIC PROTEIN 2"/>
    <property type="match status" value="1"/>
</dbReference>
<dbReference type="OrthoDB" id="5393181at2759"/>
<keyword evidence="1 5" id="KW-0812">Transmembrane</keyword>
<feature type="compositionally biased region" description="Polar residues" evidence="4">
    <location>
        <begin position="39"/>
        <end position="68"/>
    </location>
</feature>
<dbReference type="Proteomes" id="UP000807306">
    <property type="component" value="Unassembled WGS sequence"/>
</dbReference>
<evidence type="ECO:0000313" key="6">
    <source>
        <dbReference type="EMBL" id="KAF9523651.1"/>
    </source>
</evidence>
<name>A0A9P6JJW0_9AGAR</name>
<comment type="caution">
    <text evidence="6">The sequence shown here is derived from an EMBL/GenBank/DDBJ whole genome shotgun (WGS) entry which is preliminary data.</text>
</comment>
<reference evidence="6" key="1">
    <citation type="submission" date="2020-11" db="EMBL/GenBank/DDBJ databases">
        <authorList>
            <consortium name="DOE Joint Genome Institute"/>
            <person name="Ahrendt S."/>
            <person name="Riley R."/>
            <person name="Andreopoulos W."/>
            <person name="Labutti K."/>
            <person name="Pangilinan J."/>
            <person name="Ruiz-Duenas F.J."/>
            <person name="Barrasa J.M."/>
            <person name="Sanchez-Garcia M."/>
            <person name="Camarero S."/>
            <person name="Miyauchi S."/>
            <person name="Serrano A."/>
            <person name="Linde D."/>
            <person name="Babiker R."/>
            <person name="Drula E."/>
            <person name="Ayuso-Fernandez I."/>
            <person name="Pacheco R."/>
            <person name="Padilla G."/>
            <person name="Ferreira P."/>
            <person name="Barriuso J."/>
            <person name="Kellner H."/>
            <person name="Castanera R."/>
            <person name="Alfaro M."/>
            <person name="Ramirez L."/>
            <person name="Pisabarro A.G."/>
            <person name="Kuo A."/>
            <person name="Tritt A."/>
            <person name="Lipzen A."/>
            <person name="He G."/>
            <person name="Yan M."/>
            <person name="Ng V."/>
            <person name="Cullen D."/>
            <person name="Martin F."/>
            <person name="Rosso M.-N."/>
            <person name="Henrissat B."/>
            <person name="Hibbett D."/>
            <person name="Martinez A.T."/>
            <person name="Grigoriev I.V."/>
        </authorList>
    </citation>
    <scope>NUCLEOTIDE SEQUENCE</scope>
    <source>
        <strain evidence="6">CBS 506.95</strain>
    </source>
</reference>
<evidence type="ECO:0000256" key="1">
    <source>
        <dbReference type="ARBA" id="ARBA00022692"/>
    </source>
</evidence>
<protein>
    <submittedName>
        <fullName evidence="6">Uncharacterized protein</fullName>
    </submittedName>
</protein>
<evidence type="ECO:0000313" key="7">
    <source>
        <dbReference type="Proteomes" id="UP000807306"/>
    </source>
</evidence>
<dbReference type="EMBL" id="MU157913">
    <property type="protein sequence ID" value="KAF9523651.1"/>
    <property type="molecule type" value="Genomic_DNA"/>
</dbReference>
<proteinExistence type="predicted"/>
<feature type="region of interest" description="Disordered" evidence="4">
    <location>
        <begin position="26"/>
        <end position="131"/>
    </location>
</feature>
<sequence>MSAAARAEARRKAILSRGTDRLAKLTTSARGEDAGAYLQTESPSIASNTSSFLGEESSNMPTPQRFTPSPSPGLTPRKQPSGNGLRATSGPASFVSASSPSASTTSSDHLFSPGTSASTAATGTPHNPSAFLPEQQQQFMQALMHAAASTGSTGASLPGLSSPIGDPALPMDFNGPPLDNPFAALLGAGGRMPQGGAGTRSASAGFGPPGFGQPSSGSAPPLPPGLAQLLGGGADPSQGFMQQEPKKPKTMLQKIMPLLHLVAIWCLLSYFILFAEPQAFGKSIHAPGVGMDSIRYAWNRWSQLAWRPYDRVLAMPFFSVYVTLQLVLHSAHYFLGLDAIALPSLFQLALPSLPPPFPSLIVNSLKYIKMGSMFLDDLSGLLVGLGFVIWMSGWVGTGGVASWSATV</sequence>
<organism evidence="6 7">
    <name type="scientific">Crepidotus variabilis</name>
    <dbReference type="NCBI Taxonomy" id="179855"/>
    <lineage>
        <taxon>Eukaryota</taxon>
        <taxon>Fungi</taxon>
        <taxon>Dikarya</taxon>
        <taxon>Basidiomycota</taxon>
        <taxon>Agaricomycotina</taxon>
        <taxon>Agaricomycetes</taxon>
        <taxon>Agaricomycetidae</taxon>
        <taxon>Agaricales</taxon>
        <taxon>Agaricineae</taxon>
        <taxon>Crepidotaceae</taxon>
        <taxon>Crepidotus</taxon>
    </lineage>
</organism>
<dbReference type="PANTHER" id="PTHR28263">
    <property type="entry name" value="GOLGI TO ER TRAFFIC PROTEIN 2"/>
    <property type="match status" value="1"/>
</dbReference>
<evidence type="ECO:0000256" key="2">
    <source>
        <dbReference type="ARBA" id="ARBA00022989"/>
    </source>
</evidence>
<evidence type="ECO:0000256" key="3">
    <source>
        <dbReference type="ARBA" id="ARBA00023136"/>
    </source>
</evidence>
<feature type="transmembrane region" description="Helical" evidence="5">
    <location>
        <begin position="309"/>
        <end position="327"/>
    </location>
</feature>
<keyword evidence="3 5" id="KW-0472">Membrane</keyword>
<dbReference type="InterPro" id="IPR028143">
    <property type="entry name" value="Get2/sif1"/>
</dbReference>
<evidence type="ECO:0000256" key="5">
    <source>
        <dbReference type="SAM" id="Phobius"/>
    </source>
</evidence>
<feature type="region of interest" description="Disordered" evidence="4">
    <location>
        <begin position="193"/>
        <end position="228"/>
    </location>
</feature>
<dbReference type="AlphaFoldDB" id="A0A9P6JJW0"/>
<keyword evidence="2 5" id="KW-1133">Transmembrane helix</keyword>
<accession>A0A9P6JJW0</accession>
<feature type="compositionally biased region" description="Low complexity" evidence="4">
    <location>
        <begin position="201"/>
        <end position="228"/>
    </location>
</feature>